<name>A0ABD0VT63_DENTH</name>
<keyword evidence="3" id="KW-1185">Reference proteome</keyword>
<dbReference type="AlphaFoldDB" id="A0ABD0VT63"/>
<evidence type="ECO:0000313" key="2">
    <source>
        <dbReference type="EMBL" id="KAL0928367.1"/>
    </source>
</evidence>
<dbReference type="EMBL" id="JANQDX010000001">
    <property type="protein sequence ID" value="KAL0928367.1"/>
    <property type="molecule type" value="Genomic_DNA"/>
</dbReference>
<feature type="region of interest" description="Disordered" evidence="1">
    <location>
        <begin position="153"/>
        <end position="187"/>
    </location>
</feature>
<evidence type="ECO:0000313" key="3">
    <source>
        <dbReference type="Proteomes" id="UP001552299"/>
    </source>
</evidence>
<evidence type="ECO:0000256" key="1">
    <source>
        <dbReference type="SAM" id="MobiDB-lite"/>
    </source>
</evidence>
<sequence length="187" mass="21444">MAGRSSPLNCHLHHHNPPSSPRQACMVDPDVDHGFIYDDQGRTDVLKYSFFDVHFRNDDTTDKYIDRILYQVTLSIEEHIPPGRWYLVFHPPTSSDSATSPTTTTLGIACLLVALLSQLGTVTQQIRDTQGELTDFRRQTRERLDNIERFGHPVIFTPSRPHSPYGEDNRTKFGPPRDHYHPNPRPN</sequence>
<dbReference type="Proteomes" id="UP001552299">
    <property type="component" value="Unassembled WGS sequence"/>
</dbReference>
<feature type="compositionally biased region" description="Basic and acidic residues" evidence="1">
    <location>
        <begin position="165"/>
        <end position="181"/>
    </location>
</feature>
<comment type="caution">
    <text evidence="2">The sequence shown here is derived from an EMBL/GenBank/DDBJ whole genome shotgun (WGS) entry which is preliminary data.</text>
</comment>
<reference evidence="2 3" key="1">
    <citation type="journal article" date="2024" name="Plant Biotechnol. J.">
        <title>Dendrobium thyrsiflorum genome and its molecular insights into genes involved in important horticultural traits.</title>
        <authorList>
            <person name="Chen B."/>
            <person name="Wang J.Y."/>
            <person name="Zheng P.J."/>
            <person name="Li K.L."/>
            <person name="Liang Y.M."/>
            <person name="Chen X.F."/>
            <person name="Zhang C."/>
            <person name="Zhao X."/>
            <person name="He X."/>
            <person name="Zhang G.Q."/>
            <person name="Liu Z.J."/>
            <person name="Xu Q."/>
        </authorList>
    </citation>
    <scope>NUCLEOTIDE SEQUENCE [LARGE SCALE GENOMIC DNA]</scope>
    <source>
        <strain evidence="2">GZMU011</strain>
    </source>
</reference>
<feature type="compositionally biased region" description="Low complexity" evidence="1">
    <location>
        <begin position="1"/>
        <end position="10"/>
    </location>
</feature>
<feature type="region of interest" description="Disordered" evidence="1">
    <location>
        <begin position="1"/>
        <end position="23"/>
    </location>
</feature>
<organism evidence="2 3">
    <name type="scientific">Dendrobium thyrsiflorum</name>
    <name type="common">Pinecone-like raceme dendrobium</name>
    <name type="synonym">Orchid</name>
    <dbReference type="NCBI Taxonomy" id="117978"/>
    <lineage>
        <taxon>Eukaryota</taxon>
        <taxon>Viridiplantae</taxon>
        <taxon>Streptophyta</taxon>
        <taxon>Embryophyta</taxon>
        <taxon>Tracheophyta</taxon>
        <taxon>Spermatophyta</taxon>
        <taxon>Magnoliopsida</taxon>
        <taxon>Liliopsida</taxon>
        <taxon>Asparagales</taxon>
        <taxon>Orchidaceae</taxon>
        <taxon>Epidendroideae</taxon>
        <taxon>Malaxideae</taxon>
        <taxon>Dendrobiinae</taxon>
        <taxon>Dendrobium</taxon>
    </lineage>
</organism>
<gene>
    <name evidence="2" type="ORF">M5K25_000243</name>
</gene>
<proteinExistence type="predicted"/>
<protein>
    <submittedName>
        <fullName evidence="2">Uncharacterized protein</fullName>
    </submittedName>
</protein>
<accession>A0ABD0VT63</accession>